<dbReference type="InterPro" id="IPR014756">
    <property type="entry name" value="Ig_E-set"/>
</dbReference>
<evidence type="ECO:0000256" key="2">
    <source>
        <dbReference type="ARBA" id="ARBA00022801"/>
    </source>
</evidence>
<comment type="caution">
    <text evidence="10">The sequence shown here is derived from an EMBL/GenBank/DDBJ whole genome shotgun (WGS) entry which is preliminary data.</text>
</comment>
<evidence type="ECO:0000256" key="3">
    <source>
        <dbReference type="ARBA" id="ARBA00023277"/>
    </source>
</evidence>
<dbReference type="InterPro" id="IPR033126">
    <property type="entry name" value="Glyco_hydro_9_Asp/Glu_AS"/>
</dbReference>
<evidence type="ECO:0000256" key="1">
    <source>
        <dbReference type="ARBA" id="ARBA00007072"/>
    </source>
</evidence>
<evidence type="ECO:0000256" key="7">
    <source>
        <dbReference type="RuleBase" id="RU361166"/>
    </source>
</evidence>
<dbReference type="GO" id="GO:0016787">
    <property type="term" value="F:hydrolase activity"/>
    <property type="evidence" value="ECO:0007669"/>
    <property type="project" value="UniProtKB-KW"/>
</dbReference>
<sequence length="604" mass="65161">MTLVSLLLAQVAEPSASAIRVNQTGYEVTGPKSAIVADQGPAPSRWHLLDRSGNVVDHGVTTPFGPEASSDETVQRIDFGRYRLTGMGYRLMVGNARSQPFEITERPFRRLATDAMGFFYQQSSGVPILAQHVQRPDLARAAGHRHEVVTCFDGKDQRGVRWPGCSYRLDVTGGWYDAGDHGKYVVNGGISAWTLLDLQQRLTALGDGAAFADGRLPIAENANGIDDLLDEARVEVEFLLAMQIPAERRLMVAMRTDTGGPAGDFRTIDAGGLAHTKVADEAWTGLPMAPADDPMRRFLYPPSTAATLNMVAVAAQAARIWRTLDPAFAARALAAAKAGWAAAQRHPALLASSDFTGSGGYGDKSVDDERFWAAAEMLATTGDAAFLTTIQGSRFLDRGGIDLSWGNTDLAGLLTLATVPNKLSAETIVAVRARIVTLADTILAERTRNGYRLPLAGAVYGWASNSTMLNRAILLGVAWQITRAPKYREAVVDVADYLLGRNALDRSFVNGFGVRSMHRPHHRFWAKAADARYPAPPPGVLSGGPNSTAMSDQIAATMKGHCVGQTCWRDDSRAFTMNEVAINWNAPLVWVAAFLDATRDRAPA</sequence>
<accession>A0ABS0XQQ6</accession>
<dbReference type="SUPFAM" id="SSF48208">
    <property type="entry name" value="Six-hairpin glycosidases"/>
    <property type="match status" value="1"/>
</dbReference>
<keyword evidence="7" id="KW-0136">Cellulose degradation</keyword>
<evidence type="ECO:0000256" key="5">
    <source>
        <dbReference type="ARBA" id="ARBA00023326"/>
    </source>
</evidence>
<dbReference type="PROSITE" id="PS00698">
    <property type="entry name" value="GH9_3"/>
    <property type="match status" value="1"/>
</dbReference>
<dbReference type="Pfam" id="PF02927">
    <property type="entry name" value="CelD_N"/>
    <property type="match status" value="1"/>
</dbReference>
<keyword evidence="11" id="KW-1185">Reference proteome</keyword>
<dbReference type="EMBL" id="JAELXS010000005">
    <property type="protein sequence ID" value="MBJ6122372.1"/>
    <property type="molecule type" value="Genomic_DNA"/>
</dbReference>
<dbReference type="PANTHER" id="PTHR22298">
    <property type="entry name" value="ENDO-1,4-BETA-GLUCANASE"/>
    <property type="match status" value="1"/>
</dbReference>
<dbReference type="InterPro" id="IPR008928">
    <property type="entry name" value="6-hairpin_glycosidase_sf"/>
</dbReference>
<keyword evidence="2 6" id="KW-0378">Hydrolase</keyword>
<dbReference type="Proteomes" id="UP000640426">
    <property type="component" value="Unassembled WGS sequence"/>
</dbReference>
<feature type="active site" evidence="6">
    <location>
        <position position="570"/>
    </location>
</feature>
<feature type="domain" description="Glycoside hydrolase family 9" evidence="8">
    <location>
        <begin position="109"/>
        <end position="591"/>
    </location>
</feature>
<comment type="similarity">
    <text evidence="1 6 7">Belongs to the glycosyl hydrolase 9 (cellulase E) family.</text>
</comment>
<evidence type="ECO:0000256" key="6">
    <source>
        <dbReference type="PROSITE-ProRule" id="PRU10060"/>
    </source>
</evidence>
<dbReference type="Gene3D" id="2.60.40.10">
    <property type="entry name" value="Immunoglobulins"/>
    <property type="match status" value="1"/>
</dbReference>
<dbReference type="InterPro" id="IPR001701">
    <property type="entry name" value="Glyco_hydro_9"/>
</dbReference>
<keyword evidence="5 6" id="KW-0624">Polysaccharide degradation</keyword>
<keyword evidence="4 6" id="KW-0326">Glycosidase</keyword>
<evidence type="ECO:0000259" key="8">
    <source>
        <dbReference type="Pfam" id="PF00759"/>
    </source>
</evidence>
<feature type="active site" evidence="6">
    <location>
        <position position="579"/>
    </location>
</feature>
<protein>
    <recommendedName>
        <fullName evidence="7">Endoglucanase</fullName>
        <ecNumber evidence="7">3.2.1.4</ecNumber>
    </recommendedName>
</protein>
<dbReference type="InterPro" id="IPR004197">
    <property type="entry name" value="Cellulase_Ig-like"/>
</dbReference>
<evidence type="ECO:0000256" key="4">
    <source>
        <dbReference type="ARBA" id="ARBA00023295"/>
    </source>
</evidence>
<keyword evidence="3 6" id="KW-0119">Carbohydrate metabolism</keyword>
<proteinExistence type="inferred from homology"/>
<name>A0ABS0XQQ6_9SPHN</name>
<dbReference type="Pfam" id="PF00759">
    <property type="entry name" value="Glyco_hydro_9"/>
    <property type="match status" value="1"/>
</dbReference>
<organism evidence="10 11">
    <name type="scientific">Sphingomonas mollis</name>
    <dbReference type="NCBI Taxonomy" id="2795726"/>
    <lineage>
        <taxon>Bacteria</taxon>
        <taxon>Pseudomonadati</taxon>
        <taxon>Pseudomonadota</taxon>
        <taxon>Alphaproteobacteria</taxon>
        <taxon>Sphingomonadales</taxon>
        <taxon>Sphingomonadaceae</taxon>
        <taxon>Sphingomonas</taxon>
    </lineage>
</organism>
<dbReference type="SUPFAM" id="SSF81296">
    <property type="entry name" value="E set domains"/>
    <property type="match status" value="1"/>
</dbReference>
<comment type="catalytic activity">
    <reaction evidence="7">
        <text>Endohydrolysis of (1-&gt;4)-beta-D-glucosidic linkages in cellulose, lichenin and cereal beta-D-glucans.</text>
        <dbReference type="EC" id="3.2.1.4"/>
    </reaction>
</comment>
<feature type="domain" description="Cellulase Ig-like" evidence="9">
    <location>
        <begin position="16"/>
        <end position="97"/>
    </location>
</feature>
<evidence type="ECO:0000259" key="9">
    <source>
        <dbReference type="Pfam" id="PF02927"/>
    </source>
</evidence>
<gene>
    <name evidence="10" type="ORF">JAO74_11275</name>
</gene>
<dbReference type="InterPro" id="IPR013783">
    <property type="entry name" value="Ig-like_fold"/>
</dbReference>
<dbReference type="CDD" id="cd02850">
    <property type="entry name" value="E_set_Cellulase_N"/>
    <property type="match status" value="1"/>
</dbReference>
<dbReference type="EC" id="3.2.1.4" evidence="7"/>
<dbReference type="InterPro" id="IPR012341">
    <property type="entry name" value="6hp_glycosidase-like_sf"/>
</dbReference>
<evidence type="ECO:0000313" key="10">
    <source>
        <dbReference type="EMBL" id="MBJ6122372.1"/>
    </source>
</evidence>
<dbReference type="Gene3D" id="1.50.10.10">
    <property type="match status" value="1"/>
</dbReference>
<evidence type="ECO:0000313" key="11">
    <source>
        <dbReference type="Proteomes" id="UP000640426"/>
    </source>
</evidence>
<reference evidence="11" key="1">
    <citation type="submission" date="2020-12" db="EMBL/GenBank/DDBJ databases">
        <title>Hymenobacter sp.</title>
        <authorList>
            <person name="Kim M.K."/>
        </authorList>
    </citation>
    <scope>NUCLEOTIDE SEQUENCE [LARGE SCALE GENOMIC DNA]</scope>
    <source>
        <strain evidence="11">BT553</strain>
    </source>
</reference>